<evidence type="ECO:0000313" key="1">
    <source>
        <dbReference type="EMBL" id="GEM38334.1"/>
    </source>
</evidence>
<sequence length="75" mass="8104">MRLGDRLVGALLVGQFDARDAEGRVYPINEYQHAVSVPGSPPIMSFELATGEQVKHLGGDLFEVVPTGVEITRVP</sequence>
<dbReference type="EMBL" id="BJXA01000015">
    <property type="protein sequence ID" value="GEM38334.1"/>
    <property type="molecule type" value="Genomic_DNA"/>
</dbReference>
<dbReference type="AlphaFoldDB" id="A0A511MCC6"/>
<dbReference type="RefSeq" id="WP_246180871.1">
    <property type="nucleotide sequence ID" value="NZ_BJXA01000015.1"/>
</dbReference>
<proteinExistence type="predicted"/>
<evidence type="ECO:0000313" key="2">
    <source>
        <dbReference type="Proteomes" id="UP000321424"/>
    </source>
</evidence>
<reference evidence="1 2" key="1">
    <citation type="submission" date="2019-07" db="EMBL/GenBank/DDBJ databases">
        <title>Whole genome shotgun sequence of Nocardia ninae NBRC 108245.</title>
        <authorList>
            <person name="Hosoyama A."/>
            <person name="Uohara A."/>
            <person name="Ohji S."/>
            <person name="Ichikawa N."/>
        </authorList>
    </citation>
    <scope>NUCLEOTIDE SEQUENCE [LARGE SCALE GENOMIC DNA]</scope>
    <source>
        <strain evidence="1 2">NBRC 108245</strain>
    </source>
</reference>
<organism evidence="1 2">
    <name type="scientific">Nocardia ninae NBRC 108245</name>
    <dbReference type="NCBI Taxonomy" id="1210091"/>
    <lineage>
        <taxon>Bacteria</taxon>
        <taxon>Bacillati</taxon>
        <taxon>Actinomycetota</taxon>
        <taxon>Actinomycetes</taxon>
        <taxon>Mycobacteriales</taxon>
        <taxon>Nocardiaceae</taxon>
        <taxon>Nocardia</taxon>
    </lineage>
</organism>
<name>A0A511MCC6_9NOCA</name>
<comment type="caution">
    <text evidence="1">The sequence shown here is derived from an EMBL/GenBank/DDBJ whole genome shotgun (WGS) entry which is preliminary data.</text>
</comment>
<dbReference type="Proteomes" id="UP000321424">
    <property type="component" value="Unassembled WGS sequence"/>
</dbReference>
<protein>
    <submittedName>
        <fullName evidence="1">Uncharacterized protein</fullName>
    </submittedName>
</protein>
<keyword evidence="2" id="KW-1185">Reference proteome</keyword>
<accession>A0A511MCC6</accession>
<gene>
    <name evidence="1" type="ORF">NN4_28530</name>
</gene>